<evidence type="ECO:0000256" key="7">
    <source>
        <dbReference type="ARBA" id="ARBA00023136"/>
    </source>
</evidence>
<dbReference type="PANTHER" id="PTHR21137:SF35">
    <property type="entry name" value="ODORANT RECEPTOR 19A-RELATED"/>
    <property type="match status" value="1"/>
</dbReference>
<keyword evidence="2" id="KW-1003">Cell membrane</keyword>
<dbReference type="GO" id="GO:0004984">
    <property type="term" value="F:olfactory receptor activity"/>
    <property type="evidence" value="ECO:0007669"/>
    <property type="project" value="InterPro"/>
</dbReference>
<proteinExistence type="predicted"/>
<evidence type="ECO:0000256" key="1">
    <source>
        <dbReference type="ARBA" id="ARBA00004651"/>
    </source>
</evidence>
<dbReference type="Pfam" id="PF02949">
    <property type="entry name" value="7tm_6"/>
    <property type="match status" value="1"/>
</dbReference>
<reference evidence="11" key="1">
    <citation type="submission" date="2021-05" db="EMBL/GenBank/DDBJ databases">
        <authorList>
            <person name="Alioto T."/>
            <person name="Alioto T."/>
            <person name="Gomez Garrido J."/>
        </authorList>
    </citation>
    <scope>NUCLEOTIDE SEQUENCE</scope>
</reference>
<dbReference type="GO" id="GO:0007165">
    <property type="term" value="P:signal transduction"/>
    <property type="evidence" value="ECO:0007669"/>
    <property type="project" value="UniProtKB-KW"/>
</dbReference>
<organism evidence="11">
    <name type="scientific">Cacopsylla melanoneura</name>
    <dbReference type="NCBI Taxonomy" id="428564"/>
    <lineage>
        <taxon>Eukaryota</taxon>
        <taxon>Metazoa</taxon>
        <taxon>Ecdysozoa</taxon>
        <taxon>Arthropoda</taxon>
        <taxon>Hexapoda</taxon>
        <taxon>Insecta</taxon>
        <taxon>Pterygota</taxon>
        <taxon>Neoptera</taxon>
        <taxon>Paraneoptera</taxon>
        <taxon>Hemiptera</taxon>
        <taxon>Sternorrhyncha</taxon>
        <taxon>Psylloidea</taxon>
        <taxon>Psyllidae</taxon>
        <taxon>Psyllinae</taxon>
        <taxon>Cacopsylla</taxon>
    </lineage>
</organism>
<keyword evidence="5" id="KW-0552">Olfaction</keyword>
<dbReference type="InterPro" id="IPR004117">
    <property type="entry name" value="7tm6_olfct_rcpt"/>
</dbReference>
<keyword evidence="6 10" id="KW-1133">Transmembrane helix</keyword>
<sequence>MIMIHVEGQIKILCSYIEMLGCPHKDSEGNRIFYKQFETNSYVLASSILTKHPSTSCKTTQEVRCLERTNLRKMRAYEQDYFKQLVRFHQKVRTFMEQIFDEIPFIVLLVVISNYMNISFTLYQLIVYTGHQSNGKLFKFLAELILTLVQFGTYCNTAERWDSCHARMRASLYTSQWYTCSTQTRKDMCMLLSRLRKPNYPRFYQGVIEISNPMFVRFVNVCYKAVNVMKITSSRG</sequence>
<feature type="transmembrane region" description="Helical" evidence="10">
    <location>
        <begin position="103"/>
        <end position="126"/>
    </location>
</feature>
<accession>A0A8D8T088</accession>
<protein>
    <submittedName>
        <fullName evidence="11">Uncharacterized protein</fullName>
    </submittedName>
</protein>
<evidence type="ECO:0000256" key="5">
    <source>
        <dbReference type="ARBA" id="ARBA00022725"/>
    </source>
</evidence>
<evidence type="ECO:0000256" key="4">
    <source>
        <dbReference type="ARBA" id="ARBA00022692"/>
    </source>
</evidence>
<evidence type="ECO:0000256" key="6">
    <source>
        <dbReference type="ARBA" id="ARBA00022989"/>
    </source>
</evidence>
<evidence type="ECO:0000256" key="10">
    <source>
        <dbReference type="SAM" id="Phobius"/>
    </source>
</evidence>
<evidence type="ECO:0000256" key="9">
    <source>
        <dbReference type="ARBA" id="ARBA00023224"/>
    </source>
</evidence>
<name>A0A8D8T088_9HEMI</name>
<dbReference type="PANTHER" id="PTHR21137">
    <property type="entry name" value="ODORANT RECEPTOR"/>
    <property type="match status" value="1"/>
</dbReference>
<comment type="subcellular location">
    <subcellularLocation>
        <location evidence="1">Cell membrane</location>
        <topology evidence="1">Multi-pass membrane protein</topology>
    </subcellularLocation>
</comment>
<evidence type="ECO:0000256" key="2">
    <source>
        <dbReference type="ARBA" id="ARBA00022475"/>
    </source>
</evidence>
<evidence type="ECO:0000256" key="3">
    <source>
        <dbReference type="ARBA" id="ARBA00022606"/>
    </source>
</evidence>
<keyword evidence="8" id="KW-0675">Receptor</keyword>
<dbReference type="GO" id="GO:0005886">
    <property type="term" value="C:plasma membrane"/>
    <property type="evidence" value="ECO:0007669"/>
    <property type="project" value="UniProtKB-SubCell"/>
</dbReference>
<evidence type="ECO:0000256" key="8">
    <source>
        <dbReference type="ARBA" id="ARBA00023170"/>
    </source>
</evidence>
<keyword evidence="9" id="KW-0807">Transducer</keyword>
<dbReference type="EMBL" id="HBUF01249143">
    <property type="protein sequence ID" value="CAG6679461.1"/>
    <property type="molecule type" value="Transcribed_RNA"/>
</dbReference>
<keyword evidence="4 10" id="KW-0812">Transmembrane</keyword>
<keyword evidence="7 10" id="KW-0472">Membrane</keyword>
<keyword evidence="3" id="KW-0716">Sensory transduction</keyword>
<dbReference type="AlphaFoldDB" id="A0A8D8T088"/>
<evidence type="ECO:0000313" key="11">
    <source>
        <dbReference type="EMBL" id="CAG6679461.1"/>
    </source>
</evidence>
<dbReference type="GO" id="GO:0005549">
    <property type="term" value="F:odorant binding"/>
    <property type="evidence" value="ECO:0007669"/>
    <property type="project" value="InterPro"/>
</dbReference>